<evidence type="ECO:0000313" key="10">
    <source>
        <dbReference type="EMBL" id="MEE2061699.1"/>
    </source>
</evidence>
<evidence type="ECO:0000256" key="8">
    <source>
        <dbReference type="SAM" id="MobiDB-lite"/>
    </source>
</evidence>
<comment type="catalytic activity">
    <reaction evidence="7">
        <text>L-tyrosyl-[protein] + ATP = O-(5'-adenylyl)-L-tyrosyl-[protein] + diphosphate</text>
        <dbReference type="Rhea" id="RHEA:54288"/>
        <dbReference type="Rhea" id="RHEA-COMP:10136"/>
        <dbReference type="Rhea" id="RHEA-COMP:13846"/>
        <dbReference type="ChEBI" id="CHEBI:30616"/>
        <dbReference type="ChEBI" id="CHEBI:33019"/>
        <dbReference type="ChEBI" id="CHEBI:46858"/>
        <dbReference type="ChEBI" id="CHEBI:83624"/>
        <dbReference type="EC" id="2.7.7.108"/>
    </reaction>
</comment>
<dbReference type="EC" id="2.7.7.108" evidence="5"/>
<evidence type="ECO:0000256" key="4">
    <source>
        <dbReference type="ARBA" id="ARBA00022840"/>
    </source>
</evidence>
<dbReference type="InterPro" id="IPR003812">
    <property type="entry name" value="Fido"/>
</dbReference>
<dbReference type="SUPFAM" id="SSF140931">
    <property type="entry name" value="Fic-like"/>
    <property type="match status" value="1"/>
</dbReference>
<reference evidence="10 11" key="1">
    <citation type="submission" date="2023-07" db="EMBL/GenBank/DDBJ databases">
        <authorList>
            <person name="Girao M."/>
            <person name="Carvalho M.F."/>
        </authorList>
    </citation>
    <scope>NUCLEOTIDE SEQUENCE [LARGE SCALE GENOMIC DNA]</scope>
    <source>
        <strain evidence="10 11">YIM65754</strain>
    </source>
</reference>
<gene>
    <name evidence="10" type="ORF">Q7514_29670</name>
</gene>
<evidence type="ECO:0000259" key="9">
    <source>
        <dbReference type="PROSITE" id="PS51459"/>
    </source>
</evidence>
<keyword evidence="11" id="KW-1185">Reference proteome</keyword>
<sequence>MTTASPSVEGYIPGTDTRVNLLGITDAQELAEVEKQLFTQAIWQFATVPSPEEFTGDFLREIHRRGFDGLYSWAGQYKTVPTSQGNLPIAHSHPEDTAADVDDLFADLAAENNLVELDHGPFVTRLADYWARMTEIHPFPDGNSRSQYELFRRIADSAGWEIDTARIDLAALAASRYITAESGDPRLLADVLAPAVVPVDGYAPIPPEPGRPVLSLTSHLAIMRDYDRDRSGPYTAPATFREVPRVRKRPLHGAELDNARALVRLGLTLAERTNYGNAHDDAVHRILEGTSTIEAERAAAGLPETNDRYKDLFDPLAGKTTMRYDTGAVVNAFDERDPARLHELVTWELALRTADYLAHREITGDGSELHASVVHRELHTDFMPIISDTAAYTEPKIPAADTQTIADPRRLGRHLAAIQEETEGIQSVAVLLVADQLAHSNPDRTIDWRVIDPEALRAATHAANFHDDPPEGTDPDFALEDAMRTVGREAFAAELERAVTTELPTVAPGPGDLDPNLRYERHWDELAEYRSPKLQEGTLDQADLLAPVTVPNLAPDGPERWDPTDFSPEPEHDQITTHNNWLVQDELVQRQEAPHRDTGPRRERAISVESESPSAAPKHQHRPAHPDGRPPSAHDHHGPTQERHFGHEL</sequence>
<feature type="domain" description="Fido" evidence="9">
    <location>
        <begin position="54"/>
        <end position="194"/>
    </location>
</feature>
<feature type="compositionally biased region" description="Basic and acidic residues" evidence="8">
    <location>
        <begin position="624"/>
        <end position="649"/>
    </location>
</feature>
<dbReference type="PANTHER" id="PTHR39560:SF1">
    <property type="entry name" value="PROTEIN ADENYLYLTRANSFERASE FIC-RELATED"/>
    <property type="match status" value="1"/>
</dbReference>
<organism evidence="10 11">
    <name type="scientific">Rhodococcus artemisiae</name>
    <dbReference type="NCBI Taxonomy" id="714159"/>
    <lineage>
        <taxon>Bacteria</taxon>
        <taxon>Bacillati</taxon>
        <taxon>Actinomycetota</taxon>
        <taxon>Actinomycetes</taxon>
        <taxon>Mycobacteriales</taxon>
        <taxon>Nocardiaceae</taxon>
        <taxon>Rhodococcus</taxon>
    </lineage>
</organism>
<keyword evidence="2" id="KW-0548">Nucleotidyltransferase</keyword>
<evidence type="ECO:0000256" key="3">
    <source>
        <dbReference type="ARBA" id="ARBA00022741"/>
    </source>
</evidence>
<feature type="region of interest" description="Disordered" evidence="8">
    <location>
        <begin position="590"/>
        <end position="649"/>
    </location>
</feature>
<comment type="caution">
    <text evidence="10">The sequence shown here is derived from an EMBL/GenBank/DDBJ whole genome shotgun (WGS) entry which is preliminary data.</text>
</comment>
<evidence type="ECO:0000313" key="11">
    <source>
        <dbReference type="Proteomes" id="UP001336020"/>
    </source>
</evidence>
<accession>A0ABU7LJH3</accession>
<evidence type="ECO:0000256" key="6">
    <source>
        <dbReference type="ARBA" id="ARBA00047939"/>
    </source>
</evidence>
<comment type="catalytic activity">
    <reaction evidence="6">
        <text>L-threonyl-[protein] + ATP = 3-O-(5'-adenylyl)-L-threonyl-[protein] + diphosphate</text>
        <dbReference type="Rhea" id="RHEA:54292"/>
        <dbReference type="Rhea" id="RHEA-COMP:11060"/>
        <dbReference type="Rhea" id="RHEA-COMP:13847"/>
        <dbReference type="ChEBI" id="CHEBI:30013"/>
        <dbReference type="ChEBI" id="CHEBI:30616"/>
        <dbReference type="ChEBI" id="CHEBI:33019"/>
        <dbReference type="ChEBI" id="CHEBI:138113"/>
        <dbReference type="EC" id="2.7.7.108"/>
    </reaction>
</comment>
<evidence type="ECO:0000256" key="2">
    <source>
        <dbReference type="ARBA" id="ARBA00022695"/>
    </source>
</evidence>
<feature type="region of interest" description="Disordered" evidence="8">
    <location>
        <begin position="549"/>
        <end position="573"/>
    </location>
</feature>
<evidence type="ECO:0000256" key="7">
    <source>
        <dbReference type="ARBA" id="ARBA00048696"/>
    </source>
</evidence>
<keyword evidence="3" id="KW-0547">Nucleotide-binding</keyword>
<evidence type="ECO:0000256" key="5">
    <source>
        <dbReference type="ARBA" id="ARBA00034531"/>
    </source>
</evidence>
<feature type="compositionally biased region" description="Basic and acidic residues" evidence="8">
    <location>
        <begin position="590"/>
        <end position="606"/>
    </location>
</feature>
<dbReference type="InterPro" id="IPR036597">
    <property type="entry name" value="Fido-like_dom_sf"/>
</dbReference>
<dbReference type="Pfam" id="PF02661">
    <property type="entry name" value="Fic"/>
    <property type="match status" value="1"/>
</dbReference>
<dbReference type="PANTHER" id="PTHR39560">
    <property type="entry name" value="PROTEIN ADENYLYLTRANSFERASE FIC-RELATED"/>
    <property type="match status" value="1"/>
</dbReference>
<dbReference type="Gene3D" id="1.10.3290.10">
    <property type="entry name" value="Fido-like domain"/>
    <property type="match status" value="1"/>
</dbReference>
<name>A0ABU7LJH3_9NOCA</name>
<protein>
    <recommendedName>
        <fullName evidence="5">protein adenylyltransferase</fullName>
        <ecNumber evidence="5">2.7.7.108</ecNumber>
    </recommendedName>
</protein>
<dbReference type="PROSITE" id="PS51459">
    <property type="entry name" value="FIDO"/>
    <property type="match status" value="1"/>
</dbReference>
<evidence type="ECO:0000256" key="1">
    <source>
        <dbReference type="ARBA" id="ARBA00022679"/>
    </source>
</evidence>
<dbReference type="RefSeq" id="WP_330136847.1">
    <property type="nucleotide sequence ID" value="NZ_JAUTXY010000021.1"/>
</dbReference>
<keyword evidence="1" id="KW-0808">Transferase</keyword>
<dbReference type="Proteomes" id="UP001336020">
    <property type="component" value="Unassembled WGS sequence"/>
</dbReference>
<dbReference type="EMBL" id="JAUTXY010000021">
    <property type="protein sequence ID" value="MEE2061699.1"/>
    <property type="molecule type" value="Genomic_DNA"/>
</dbReference>
<proteinExistence type="predicted"/>
<feature type="compositionally biased region" description="Basic and acidic residues" evidence="8">
    <location>
        <begin position="557"/>
        <end position="573"/>
    </location>
</feature>
<keyword evidence="4" id="KW-0067">ATP-binding</keyword>